<accession>A0A1I5MJZ2</accession>
<evidence type="ECO:0000313" key="2">
    <source>
        <dbReference type="Proteomes" id="UP000198784"/>
    </source>
</evidence>
<proteinExistence type="predicted"/>
<organism evidence="1 2">
    <name type="scientific">Pseudomonas borbori</name>
    <dbReference type="NCBI Taxonomy" id="289003"/>
    <lineage>
        <taxon>Bacteria</taxon>
        <taxon>Pseudomonadati</taxon>
        <taxon>Pseudomonadota</taxon>
        <taxon>Gammaproteobacteria</taxon>
        <taxon>Pseudomonadales</taxon>
        <taxon>Pseudomonadaceae</taxon>
        <taxon>Pseudomonas</taxon>
    </lineage>
</organism>
<dbReference type="InterPro" id="IPR021730">
    <property type="entry name" value="YdbH"/>
</dbReference>
<protein>
    <submittedName>
        <fullName evidence="1">Dicarboxylate transport</fullName>
    </submittedName>
</protein>
<sequence length="868" mass="94410">MISRRSGLRLISLLLLLVLLGGYSYSSWLRLLERHAIRQLDWQGASLSLSGIGLARLDLEQRDSTGSARVTALQLHLGWQQSGLTPPFWQHIRLERLAVAWLPAGQNSEQESAAAPDPQQLAAALAWLPLSLHIEQLTAELPCASGRCTLQGDLHLSRMPATPLTLELALNLHHQTHRLAWRAQLQGDAQAADLQLTLAVDDQSQLSLHSSLRNSPAGPLWSGNLSAPDLSQAAALQDWLSQWALAPGERLPSAPSAAQLSATWHLQLASGALSLEHLRSASGQVDASARLPEPWPIPGAGQVQGNFAVAARGVAGQWFAERLAADLHLNRLPAEWLSALPPALHPDSLHLRIQASNPLAELPSNLAGRSLPLAIGLTSSGASPFDLQANLALANAPPWAAQLSKARLEVSSPALAVDDWQLRDLQANLHFNGYLDSQQLHLNLSQGSQLKLGELSAADLRLAQLRVTTQDLQLHAQHQAGHLQTWHLQGPATLAAQHLEHAALKPQGWRWQGTLAASEQGLELNGQVSADADLQLAVQLRHDNRQGLQLQAQLPEVFLRAGNPLGKTLADWPALLDFNNGRLSGNASLNLAPGRDSPELRLALNGKGLAGIYDRSELSGLDTRLQLRLDQHQLHLELNELRLEQVNPGMPIGPALLRGSYKAARSQPEQGLLELQQAQAAVMGGTLRLDPGQWDLRQSTLLFPLHLQGLDLDRFFTLYPAEGLAGSGLIDGQLPLSVGPAGIEIEQGQLQARAPGGRLQFHSARIRALGRSNPAMQLVTQSLEDFHYTTLTSQVDYDRQGKLLLAMRLEGRNPAIEQGRPIHFNINLEEDIPTLLASLQLTDKVSEIIQRRVQQRMLERNAASPKEP</sequence>
<dbReference type="EMBL" id="FOWX01000005">
    <property type="protein sequence ID" value="SFP09859.1"/>
    <property type="molecule type" value="Genomic_DNA"/>
</dbReference>
<dbReference type="RefSeq" id="WP_090498373.1">
    <property type="nucleotide sequence ID" value="NZ_FOWX01000005.1"/>
</dbReference>
<keyword evidence="2" id="KW-1185">Reference proteome</keyword>
<dbReference type="Pfam" id="PF11739">
    <property type="entry name" value="YdbH-like"/>
    <property type="match status" value="1"/>
</dbReference>
<dbReference type="STRING" id="289003.SAMN05216190_1057"/>
<dbReference type="OrthoDB" id="9759996at2"/>
<name>A0A1I5MJZ2_9PSED</name>
<evidence type="ECO:0000313" key="1">
    <source>
        <dbReference type="EMBL" id="SFP09859.1"/>
    </source>
</evidence>
<reference evidence="2" key="1">
    <citation type="submission" date="2016-10" db="EMBL/GenBank/DDBJ databases">
        <authorList>
            <person name="Varghese N."/>
            <person name="Submissions S."/>
        </authorList>
    </citation>
    <scope>NUCLEOTIDE SEQUENCE [LARGE SCALE GENOMIC DNA]</scope>
    <source>
        <strain evidence="2">DSM 17834</strain>
    </source>
</reference>
<dbReference type="Proteomes" id="UP000198784">
    <property type="component" value="Unassembled WGS sequence"/>
</dbReference>
<dbReference type="AlphaFoldDB" id="A0A1I5MJZ2"/>
<gene>
    <name evidence="1" type="ORF">SAMN05216190_1057</name>
</gene>